<dbReference type="PANTHER" id="PTHR11527">
    <property type="entry name" value="HEAT-SHOCK PROTEIN 20 FAMILY MEMBER"/>
    <property type="match status" value="1"/>
</dbReference>
<dbReference type="STRING" id="1054147.F4PGY2"/>
<protein>
    <submittedName>
        <fullName evidence="5">Heat shock protein Hsp20 domain-containing protein</fullName>
    </submittedName>
</protein>
<evidence type="ECO:0000256" key="2">
    <source>
        <dbReference type="PROSITE-ProRule" id="PRU00285"/>
    </source>
</evidence>
<evidence type="ECO:0000313" key="5">
    <source>
        <dbReference type="EMBL" id="EGG24966.1"/>
    </source>
</evidence>
<gene>
    <name evidence="5" type="primary">hspI</name>
    <name evidence="5" type="ORF">DFA_03211</name>
</gene>
<sequence length="142" mass="16357">MSLQMWNNPWSELDKSMENMTQTMEPFNKNSYGGLWKPSCDVTETPDNLMISCELPGCNKDGINLDISDGRLTISGERSYEKKVDNEKYHRIERSYGKFQRSFSIPEGCTEKDVEATFENGILQVNLKKCAKTETPKRIFIK</sequence>
<dbReference type="InterPro" id="IPR002068">
    <property type="entry name" value="A-crystallin/Hsp20_dom"/>
</dbReference>
<proteinExistence type="inferred from homology"/>
<organism evidence="5 6">
    <name type="scientific">Cavenderia fasciculata</name>
    <name type="common">Slime mold</name>
    <name type="synonym">Dictyostelium fasciculatum</name>
    <dbReference type="NCBI Taxonomy" id="261658"/>
    <lineage>
        <taxon>Eukaryota</taxon>
        <taxon>Amoebozoa</taxon>
        <taxon>Evosea</taxon>
        <taxon>Eumycetozoa</taxon>
        <taxon>Dictyostelia</taxon>
        <taxon>Acytosteliales</taxon>
        <taxon>Cavenderiaceae</taxon>
        <taxon>Cavenderia</taxon>
    </lineage>
</organism>
<dbReference type="GeneID" id="14876633"/>
<dbReference type="SUPFAM" id="SSF49764">
    <property type="entry name" value="HSP20-like chaperones"/>
    <property type="match status" value="1"/>
</dbReference>
<dbReference type="PROSITE" id="PS01031">
    <property type="entry name" value="SHSP"/>
    <property type="match status" value="1"/>
</dbReference>
<dbReference type="AlphaFoldDB" id="F4PGY2"/>
<dbReference type="Proteomes" id="UP000007797">
    <property type="component" value="Unassembled WGS sequence"/>
</dbReference>
<dbReference type="OMA" id="IRWSERC"/>
<dbReference type="InterPro" id="IPR031107">
    <property type="entry name" value="Small_HSP"/>
</dbReference>
<dbReference type="InterPro" id="IPR008978">
    <property type="entry name" value="HSP20-like_chaperone"/>
</dbReference>
<feature type="domain" description="SHSP" evidence="4">
    <location>
        <begin position="30"/>
        <end position="142"/>
    </location>
</feature>
<evidence type="ECO:0000259" key="4">
    <source>
        <dbReference type="PROSITE" id="PS01031"/>
    </source>
</evidence>
<dbReference type="OrthoDB" id="17379at2759"/>
<dbReference type="Pfam" id="PF00011">
    <property type="entry name" value="HSP20"/>
    <property type="match status" value="1"/>
</dbReference>
<keyword evidence="1 5" id="KW-0346">Stress response</keyword>
<reference evidence="6" key="1">
    <citation type="journal article" date="2011" name="Genome Res.">
        <title>Phylogeny-wide analysis of social amoeba genomes highlights ancient origins for complex intercellular communication.</title>
        <authorList>
            <person name="Heidel A.J."/>
            <person name="Lawal H.M."/>
            <person name="Felder M."/>
            <person name="Schilde C."/>
            <person name="Helps N.R."/>
            <person name="Tunggal B."/>
            <person name="Rivero F."/>
            <person name="John U."/>
            <person name="Schleicher M."/>
            <person name="Eichinger L."/>
            <person name="Platzer M."/>
            <person name="Noegel A.A."/>
            <person name="Schaap P."/>
            <person name="Gloeckner G."/>
        </authorList>
    </citation>
    <scope>NUCLEOTIDE SEQUENCE [LARGE SCALE GENOMIC DNA]</scope>
    <source>
        <strain evidence="6">SH3</strain>
    </source>
</reference>
<dbReference type="CDD" id="cd06464">
    <property type="entry name" value="ACD_sHsps-like"/>
    <property type="match status" value="1"/>
</dbReference>
<keyword evidence="6" id="KW-1185">Reference proteome</keyword>
<evidence type="ECO:0000256" key="3">
    <source>
        <dbReference type="RuleBase" id="RU003616"/>
    </source>
</evidence>
<name>F4PGY2_CACFS</name>
<evidence type="ECO:0000313" key="6">
    <source>
        <dbReference type="Proteomes" id="UP000007797"/>
    </source>
</evidence>
<accession>F4PGY2</accession>
<dbReference type="EMBL" id="GL883006">
    <property type="protein sequence ID" value="EGG24966.1"/>
    <property type="molecule type" value="Genomic_DNA"/>
</dbReference>
<dbReference type="Gene3D" id="2.60.40.790">
    <property type="match status" value="1"/>
</dbReference>
<comment type="similarity">
    <text evidence="2 3">Belongs to the small heat shock protein (HSP20) family.</text>
</comment>
<dbReference type="KEGG" id="dfa:DFA_03211"/>
<dbReference type="RefSeq" id="XP_004362817.1">
    <property type="nucleotide sequence ID" value="XM_004362760.1"/>
</dbReference>
<evidence type="ECO:0000256" key="1">
    <source>
        <dbReference type="ARBA" id="ARBA00023016"/>
    </source>
</evidence>